<evidence type="ECO:0000256" key="2">
    <source>
        <dbReference type="SAM" id="Phobius"/>
    </source>
</evidence>
<sequence length="333" mass="37197">MAKTCYFPFLFLTYFFLSSTLLAVARSDDRYVDNESAPEVYQRRDDNTAVVPQEDSLLQNSEPVVTLNEKIELLTKTYASNLSKYVSSMRELFHLYNSIIDIKEDLNYGSITLDMEFPDRKGSDDFANFNIIFSARKKNEVSKKYEYVNATHSASFNLDELLRENKDVNGLDNVSFGTRVGEDVISGDSTNVCKAIKGSELDATKLFITVNKEGEDKFSVSNLDDFVGECLKDAQDALAQRDASDKKKKKDGNLQSVYPVSGSEASGSQANSSQNIVQKPKENRKALMDDFKESLVSKNMARCKASAKLLMANSTVSSLMYLFIVIALGICLM</sequence>
<evidence type="ECO:0000256" key="3">
    <source>
        <dbReference type="SAM" id="SignalP"/>
    </source>
</evidence>
<reference evidence="4 5" key="1">
    <citation type="submission" date="2017-05" db="EMBL/GenBank/DDBJ databases">
        <title>PacBio assembly of a Plasmodium knowlesi genome sequence with Hi-C correction and manual annotation of the SICAvar gene family.</title>
        <authorList>
            <person name="Lapp S.A."/>
            <person name="Geraldo J.A."/>
            <person name="Chien J.-T."/>
            <person name="Ay F."/>
            <person name="Pakala S.B."/>
            <person name="Batugedara G."/>
            <person name="Humphrey J.C."/>
            <person name="Debarry J.D."/>
            <person name="Le Roch K.G."/>
            <person name="Galinski M.R."/>
            <person name="Kissinger J.C."/>
        </authorList>
    </citation>
    <scope>NUCLEOTIDE SEQUENCE [LARGE SCALE GENOMIC DNA]</scope>
    <source>
        <strain evidence="5">Malayan Strain Pk1 (A+)</strain>
    </source>
</reference>
<comment type="caution">
    <text evidence="4">The sequence shown here is derived from an EMBL/GenBank/DDBJ whole genome shotgun (WGS) entry which is preliminary data.</text>
</comment>
<feature type="signal peptide" evidence="3">
    <location>
        <begin position="1"/>
        <end position="27"/>
    </location>
</feature>
<proteinExistence type="predicted"/>
<dbReference type="VEuPathDB" id="PlasmoDB:PKA1H_110036600"/>
<keyword evidence="2" id="KW-1133">Transmembrane helix</keyword>
<gene>
    <name evidence="4" type="ORF">PKNOH_S130197400</name>
</gene>
<dbReference type="OMA" id="NMARCKA"/>
<evidence type="ECO:0008006" key="6">
    <source>
        <dbReference type="Google" id="ProtNLM"/>
    </source>
</evidence>
<feature type="region of interest" description="Disordered" evidence="1">
    <location>
        <begin position="241"/>
        <end position="283"/>
    </location>
</feature>
<feature type="transmembrane region" description="Helical" evidence="2">
    <location>
        <begin position="309"/>
        <end position="332"/>
    </location>
</feature>
<evidence type="ECO:0000313" key="4">
    <source>
        <dbReference type="EMBL" id="OTN64737.1"/>
    </source>
</evidence>
<organism evidence="4 5">
    <name type="scientific">Plasmodium knowlesi</name>
    <dbReference type="NCBI Taxonomy" id="5850"/>
    <lineage>
        <taxon>Eukaryota</taxon>
        <taxon>Sar</taxon>
        <taxon>Alveolata</taxon>
        <taxon>Apicomplexa</taxon>
        <taxon>Aconoidasida</taxon>
        <taxon>Haemosporida</taxon>
        <taxon>Plasmodiidae</taxon>
        <taxon>Plasmodium</taxon>
        <taxon>Plasmodium (Plasmodium)</taxon>
    </lineage>
</organism>
<evidence type="ECO:0000256" key="1">
    <source>
        <dbReference type="SAM" id="MobiDB-lite"/>
    </source>
</evidence>
<keyword evidence="3" id="KW-0732">Signal</keyword>
<dbReference type="VEuPathDB" id="PlasmoDB:PKNOH_S130197400"/>
<dbReference type="VEuPathDB" id="PlasmoDB:PKNH_1130900"/>
<feature type="chain" id="PRO_5010997460" description="Secreted ookinete protein 25" evidence="3">
    <location>
        <begin position="28"/>
        <end position="333"/>
    </location>
</feature>
<protein>
    <recommendedName>
        <fullName evidence="6">Secreted ookinete protein 25</fullName>
    </recommendedName>
</protein>
<evidence type="ECO:0000313" key="5">
    <source>
        <dbReference type="Proteomes" id="UP000195012"/>
    </source>
</evidence>
<dbReference type="eggNOG" id="ENOG502QXZ1">
    <property type="taxonomic scope" value="Eukaryota"/>
</dbReference>
<feature type="compositionally biased region" description="Polar residues" evidence="1">
    <location>
        <begin position="253"/>
        <end position="277"/>
    </location>
</feature>
<dbReference type="EMBL" id="NETL01000027">
    <property type="protein sequence ID" value="OTN64737.1"/>
    <property type="molecule type" value="Genomic_DNA"/>
</dbReference>
<accession>A0A1Y3DPT7</accession>
<keyword evidence="2" id="KW-0472">Membrane</keyword>
<name>A0A1Y3DPT7_PLAKN</name>
<dbReference type="AlphaFoldDB" id="A0A1Y3DPT7"/>
<dbReference type="OrthoDB" id="371938at2759"/>
<dbReference type="Proteomes" id="UP000195012">
    <property type="component" value="Unassembled WGS sequence"/>
</dbReference>
<keyword evidence="2" id="KW-0812">Transmembrane</keyword>